<dbReference type="Proteomes" id="UP001596523">
    <property type="component" value="Unassembled WGS sequence"/>
</dbReference>
<evidence type="ECO:0008006" key="4">
    <source>
        <dbReference type="Google" id="ProtNLM"/>
    </source>
</evidence>
<feature type="transmembrane region" description="Helical" evidence="1">
    <location>
        <begin position="90"/>
        <end position="108"/>
    </location>
</feature>
<feature type="transmembrane region" description="Helical" evidence="1">
    <location>
        <begin position="32"/>
        <end position="52"/>
    </location>
</feature>
<keyword evidence="1" id="KW-1133">Transmembrane helix</keyword>
<evidence type="ECO:0000313" key="2">
    <source>
        <dbReference type="EMBL" id="MFC7306032.1"/>
    </source>
</evidence>
<keyword evidence="1" id="KW-0812">Transmembrane</keyword>
<evidence type="ECO:0000313" key="3">
    <source>
        <dbReference type="Proteomes" id="UP001596523"/>
    </source>
</evidence>
<evidence type="ECO:0000256" key="1">
    <source>
        <dbReference type="SAM" id="Phobius"/>
    </source>
</evidence>
<feature type="transmembrane region" description="Helical" evidence="1">
    <location>
        <begin position="246"/>
        <end position="267"/>
    </location>
</feature>
<feature type="transmembrane region" description="Helical" evidence="1">
    <location>
        <begin position="120"/>
        <end position="140"/>
    </location>
</feature>
<dbReference type="EMBL" id="JBHTCF010000006">
    <property type="protein sequence ID" value="MFC7306032.1"/>
    <property type="molecule type" value="Genomic_DNA"/>
</dbReference>
<proteinExistence type="predicted"/>
<name>A0ABW2JK03_9ACTN</name>
<keyword evidence="3" id="KW-1185">Reference proteome</keyword>
<feature type="transmembrane region" description="Helical" evidence="1">
    <location>
        <begin position="218"/>
        <end position="239"/>
    </location>
</feature>
<sequence>MGGSLLVVAAILMQATSNGLLSENLGGSESVLLSFIAFGASALVFGAVAKVRGSGGALFHGRRLRLLLAINAATAITFLGFYWSLSLIPAPLAAAVETGIGPLAMAFLGLREAKGARRRAAEFAVGLLTLALALAVAGRLVSAGEVDSLPEFFGGVAVAALAGVMAACIALLSFRFGQLKVSPVQVTAHRFHLTYLLALGVLLSGPGREIGEIDGTRLAFIAVVALAGAALPLFILQIGMQRTSPLVVALLASAVPSLTYLMAALTGEQGFDPIAFVLINGCLAVAFLGPKVISRFSGERIPQAPVVRDGAPGRDGHPVGG</sequence>
<dbReference type="RefSeq" id="WP_381831378.1">
    <property type="nucleotide sequence ID" value="NZ_JBHTCF010000006.1"/>
</dbReference>
<comment type="caution">
    <text evidence="2">The sequence shown here is derived from an EMBL/GenBank/DDBJ whole genome shotgun (WGS) entry which is preliminary data.</text>
</comment>
<feature type="transmembrane region" description="Helical" evidence="1">
    <location>
        <begin position="152"/>
        <end position="174"/>
    </location>
</feature>
<accession>A0ABW2JK03</accession>
<feature type="transmembrane region" description="Helical" evidence="1">
    <location>
        <begin position="273"/>
        <end position="293"/>
    </location>
</feature>
<feature type="transmembrane region" description="Helical" evidence="1">
    <location>
        <begin position="186"/>
        <end position="206"/>
    </location>
</feature>
<organism evidence="2 3">
    <name type="scientific">Streptomyces monticola</name>
    <dbReference type="NCBI Taxonomy" id="2666263"/>
    <lineage>
        <taxon>Bacteria</taxon>
        <taxon>Bacillati</taxon>
        <taxon>Actinomycetota</taxon>
        <taxon>Actinomycetes</taxon>
        <taxon>Kitasatosporales</taxon>
        <taxon>Streptomycetaceae</taxon>
        <taxon>Streptomyces</taxon>
    </lineage>
</organism>
<feature type="transmembrane region" description="Helical" evidence="1">
    <location>
        <begin position="64"/>
        <end position="84"/>
    </location>
</feature>
<protein>
    <recommendedName>
        <fullName evidence="4">DMT family transporter</fullName>
    </recommendedName>
</protein>
<reference evidence="3" key="1">
    <citation type="journal article" date="2019" name="Int. J. Syst. Evol. Microbiol.">
        <title>The Global Catalogue of Microorganisms (GCM) 10K type strain sequencing project: providing services to taxonomists for standard genome sequencing and annotation.</title>
        <authorList>
            <consortium name="The Broad Institute Genomics Platform"/>
            <consortium name="The Broad Institute Genome Sequencing Center for Infectious Disease"/>
            <person name="Wu L."/>
            <person name="Ma J."/>
        </authorList>
    </citation>
    <scope>NUCLEOTIDE SEQUENCE [LARGE SCALE GENOMIC DNA]</scope>
    <source>
        <strain evidence="3">SYNS20</strain>
    </source>
</reference>
<keyword evidence="1" id="KW-0472">Membrane</keyword>
<gene>
    <name evidence="2" type="ORF">ACFQVC_17620</name>
</gene>